<accession>C3ZE74</accession>
<proteinExistence type="predicted"/>
<dbReference type="AlphaFoldDB" id="C3ZE74"/>
<name>C3ZE74_BRAFL</name>
<reference evidence="1" key="1">
    <citation type="journal article" date="2008" name="Nature">
        <title>The amphioxus genome and the evolution of the chordate karyotype.</title>
        <authorList>
            <consortium name="US DOE Joint Genome Institute (JGI-PGF)"/>
            <person name="Putnam N.H."/>
            <person name="Butts T."/>
            <person name="Ferrier D.E.K."/>
            <person name="Furlong R.F."/>
            <person name="Hellsten U."/>
            <person name="Kawashima T."/>
            <person name="Robinson-Rechavi M."/>
            <person name="Shoguchi E."/>
            <person name="Terry A."/>
            <person name="Yu J.-K."/>
            <person name="Benito-Gutierrez E.L."/>
            <person name="Dubchak I."/>
            <person name="Garcia-Fernandez J."/>
            <person name="Gibson-Brown J.J."/>
            <person name="Grigoriev I.V."/>
            <person name="Horton A.C."/>
            <person name="de Jong P.J."/>
            <person name="Jurka J."/>
            <person name="Kapitonov V.V."/>
            <person name="Kohara Y."/>
            <person name="Kuroki Y."/>
            <person name="Lindquist E."/>
            <person name="Lucas S."/>
            <person name="Osoegawa K."/>
            <person name="Pennacchio L.A."/>
            <person name="Salamov A.A."/>
            <person name="Satou Y."/>
            <person name="Sauka-Spengler T."/>
            <person name="Schmutz J."/>
            <person name="Shin-I T."/>
            <person name="Toyoda A."/>
            <person name="Bronner-Fraser M."/>
            <person name="Fujiyama A."/>
            <person name="Holland L.Z."/>
            <person name="Holland P.W.H."/>
            <person name="Satoh N."/>
            <person name="Rokhsar D.S."/>
        </authorList>
    </citation>
    <scope>NUCLEOTIDE SEQUENCE [LARGE SCALE GENOMIC DNA]</scope>
    <source>
        <strain evidence="1">S238N-H82</strain>
        <tissue evidence="1">Testes</tissue>
    </source>
</reference>
<dbReference type="EMBL" id="GG666612">
    <property type="protein sequence ID" value="EEN49030.1"/>
    <property type="molecule type" value="Genomic_DNA"/>
</dbReference>
<organism>
    <name type="scientific">Branchiostoma floridae</name>
    <name type="common">Florida lancelet</name>
    <name type="synonym">Amphioxus</name>
    <dbReference type="NCBI Taxonomy" id="7739"/>
    <lineage>
        <taxon>Eukaryota</taxon>
        <taxon>Metazoa</taxon>
        <taxon>Chordata</taxon>
        <taxon>Cephalochordata</taxon>
        <taxon>Leptocardii</taxon>
        <taxon>Amphioxiformes</taxon>
        <taxon>Branchiostomatidae</taxon>
        <taxon>Branchiostoma</taxon>
    </lineage>
</organism>
<gene>
    <name evidence="1" type="ORF">BRAFLDRAFT_74338</name>
</gene>
<protein>
    <submittedName>
        <fullName evidence="1">Uncharacterized protein</fullName>
    </submittedName>
</protein>
<dbReference type="InParanoid" id="C3ZE74"/>
<evidence type="ECO:0000313" key="1">
    <source>
        <dbReference type="EMBL" id="EEN49030.1"/>
    </source>
</evidence>
<sequence>MVGTCGFYPVRGGIRHRVLRRSVYGRSGTSSGGISAQLAVGCQLEGEVSDGVLTGRRGARSAGRRALGAARVDLDPPGGRTLRSEADVPRVGVKFGGGYVRNDRYVVSPFHYPVCRCCVSKRRQEKEGELIIEQRISPDSAAIGAQFVIIRPQGNSSLRLMANQLPIVGDERGARGI</sequence>